<reference evidence="1 2" key="1">
    <citation type="submission" date="2017-10" db="EMBL/GenBank/DDBJ databases">
        <title>Comparative genomics in systemic dimorphic fungi from Ajellomycetaceae.</title>
        <authorList>
            <person name="Munoz J.F."/>
            <person name="Mcewen J.G."/>
            <person name="Clay O.K."/>
            <person name="Cuomo C.A."/>
        </authorList>
    </citation>
    <scope>NUCLEOTIDE SEQUENCE [LARGE SCALE GENOMIC DNA]</scope>
    <source>
        <strain evidence="1 2">UAMH4076</strain>
    </source>
</reference>
<dbReference type="STRING" id="73230.A0A2B7ZK52"/>
<sequence>MAALAFTVAHYTSEQFVVESSGVVLFDFSPEIAKVCLIHYAKKDEWLLAKGRRHCNESRRDAAL</sequence>
<dbReference type="AlphaFoldDB" id="A0A2B7ZK52"/>
<keyword evidence="2" id="KW-1185">Reference proteome</keyword>
<evidence type="ECO:0000313" key="1">
    <source>
        <dbReference type="EMBL" id="PGH36884.1"/>
    </source>
</evidence>
<organism evidence="1 2">
    <name type="scientific">[Emmonsia] crescens</name>
    <dbReference type="NCBI Taxonomy" id="73230"/>
    <lineage>
        <taxon>Eukaryota</taxon>
        <taxon>Fungi</taxon>
        <taxon>Dikarya</taxon>
        <taxon>Ascomycota</taxon>
        <taxon>Pezizomycotina</taxon>
        <taxon>Eurotiomycetes</taxon>
        <taxon>Eurotiomycetidae</taxon>
        <taxon>Onygenales</taxon>
        <taxon>Ajellomycetaceae</taxon>
        <taxon>Emergomyces</taxon>
    </lineage>
</organism>
<comment type="caution">
    <text evidence="1">The sequence shown here is derived from an EMBL/GenBank/DDBJ whole genome shotgun (WGS) entry which is preliminary data.</text>
</comment>
<accession>A0A2B7ZK52</accession>
<protein>
    <submittedName>
        <fullName evidence="1">Uncharacterized protein</fullName>
    </submittedName>
</protein>
<evidence type="ECO:0000313" key="2">
    <source>
        <dbReference type="Proteomes" id="UP000226031"/>
    </source>
</evidence>
<proteinExistence type="predicted"/>
<dbReference type="Proteomes" id="UP000226031">
    <property type="component" value="Unassembled WGS sequence"/>
</dbReference>
<name>A0A2B7ZK52_9EURO</name>
<dbReference type="EMBL" id="PDND01000003">
    <property type="protein sequence ID" value="PGH36884.1"/>
    <property type="molecule type" value="Genomic_DNA"/>
</dbReference>
<dbReference type="Gene3D" id="3.90.79.10">
    <property type="entry name" value="Nucleoside Triphosphate Pyrophosphohydrolase"/>
    <property type="match status" value="1"/>
</dbReference>
<gene>
    <name evidence="1" type="ORF">GX50_00342</name>
</gene>